<dbReference type="AlphaFoldDB" id="A0A1V4JM67"/>
<dbReference type="EMBL" id="LSYS01006902">
    <property type="protein sequence ID" value="OPJ73292.1"/>
    <property type="molecule type" value="Genomic_DNA"/>
</dbReference>
<gene>
    <name evidence="1" type="ORF">AV530_005676</name>
</gene>
<reference evidence="1 2" key="1">
    <citation type="submission" date="2016-02" db="EMBL/GenBank/DDBJ databases">
        <title>Band-tailed pigeon sequencing and assembly.</title>
        <authorList>
            <person name="Soares A.E."/>
            <person name="Novak B.J."/>
            <person name="Rice E.S."/>
            <person name="O'Connell B."/>
            <person name="Chang D."/>
            <person name="Weber S."/>
            <person name="Shapiro B."/>
        </authorList>
    </citation>
    <scope>NUCLEOTIDE SEQUENCE [LARGE SCALE GENOMIC DNA]</scope>
    <source>
        <strain evidence="1">BTP2013</strain>
        <tissue evidence="1">Blood</tissue>
    </source>
</reference>
<comment type="caution">
    <text evidence="1">The sequence shown here is derived from an EMBL/GenBank/DDBJ whole genome shotgun (WGS) entry which is preliminary data.</text>
</comment>
<evidence type="ECO:0000313" key="2">
    <source>
        <dbReference type="Proteomes" id="UP000190648"/>
    </source>
</evidence>
<name>A0A1V4JM67_PATFA</name>
<sequence>MKTDLPHPGPFSGVYTASPEDSTPCCFQAWPLWNCFDTHVHRALQNAFHHGSILGQCAILWYTNLQLQSAQGKTKAGIPIVPSQRLPCKTHL</sequence>
<evidence type="ECO:0000313" key="1">
    <source>
        <dbReference type="EMBL" id="OPJ73292.1"/>
    </source>
</evidence>
<protein>
    <submittedName>
        <fullName evidence="1">Uncharacterized protein</fullName>
    </submittedName>
</protein>
<organism evidence="1 2">
    <name type="scientific">Patagioenas fasciata monilis</name>
    <dbReference type="NCBI Taxonomy" id="372326"/>
    <lineage>
        <taxon>Eukaryota</taxon>
        <taxon>Metazoa</taxon>
        <taxon>Chordata</taxon>
        <taxon>Craniata</taxon>
        <taxon>Vertebrata</taxon>
        <taxon>Euteleostomi</taxon>
        <taxon>Archelosauria</taxon>
        <taxon>Archosauria</taxon>
        <taxon>Dinosauria</taxon>
        <taxon>Saurischia</taxon>
        <taxon>Theropoda</taxon>
        <taxon>Coelurosauria</taxon>
        <taxon>Aves</taxon>
        <taxon>Neognathae</taxon>
        <taxon>Neoaves</taxon>
        <taxon>Columbimorphae</taxon>
        <taxon>Columbiformes</taxon>
        <taxon>Columbidae</taxon>
        <taxon>Patagioenas</taxon>
    </lineage>
</organism>
<proteinExistence type="predicted"/>
<dbReference type="Proteomes" id="UP000190648">
    <property type="component" value="Unassembled WGS sequence"/>
</dbReference>
<keyword evidence="2" id="KW-1185">Reference proteome</keyword>
<accession>A0A1V4JM67</accession>